<feature type="coiled-coil region" evidence="1">
    <location>
        <begin position="148"/>
        <end position="182"/>
    </location>
</feature>
<dbReference type="Proteomes" id="UP000481153">
    <property type="component" value="Unassembled WGS sequence"/>
</dbReference>
<accession>A0A6G0WCR3</accession>
<organism evidence="3 4">
    <name type="scientific">Aphanomyces euteiches</name>
    <dbReference type="NCBI Taxonomy" id="100861"/>
    <lineage>
        <taxon>Eukaryota</taxon>
        <taxon>Sar</taxon>
        <taxon>Stramenopiles</taxon>
        <taxon>Oomycota</taxon>
        <taxon>Saprolegniomycetes</taxon>
        <taxon>Saprolegniales</taxon>
        <taxon>Verrucalvaceae</taxon>
        <taxon>Aphanomyces</taxon>
    </lineage>
</organism>
<protein>
    <submittedName>
        <fullName evidence="3">Uncharacterized protein</fullName>
    </submittedName>
</protein>
<reference evidence="3 4" key="1">
    <citation type="submission" date="2019-07" db="EMBL/GenBank/DDBJ databases">
        <title>Genomics analysis of Aphanomyces spp. identifies a new class of oomycete effector associated with host adaptation.</title>
        <authorList>
            <person name="Gaulin E."/>
        </authorList>
    </citation>
    <scope>NUCLEOTIDE SEQUENCE [LARGE SCALE GENOMIC DNA]</scope>
    <source>
        <strain evidence="3 4">ATCC 201684</strain>
    </source>
</reference>
<dbReference type="EMBL" id="VJMJ01000265">
    <property type="protein sequence ID" value="KAF0724734.1"/>
    <property type="molecule type" value="Genomic_DNA"/>
</dbReference>
<evidence type="ECO:0000256" key="2">
    <source>
        <dbReference type="SAM" id="MobiDB-lite"/>
    </source>
</evidence>
<feature type="compositionally biased region" description="Low complexity" evidence="2">
    <location>
        <begin position="73"/>
        <end position="94"/>
    </location>
</feature>
<keyword evidence="1" id="KW-0175">Coiled coil</keyword>
<gene>
    <name evidence="3" type="ORF">Ae201684_016665</name>
</gene>
<evidence type="ECO:0000256" key="1">
    <source>
        <dbReference type="SAM" id="Coils"/>
    </source>
</evidence>
<feature type="region of interest" description="Disordered" evidence="2">
    <location>
        <begin position="1"/>
        <end position="136"/>
    </location>
</feature>
<dbReference type="AlphaFoldDB" id="A0A6G0WCR3"/>
<proteinExistence type="predicted"/>
<evidence type="ECO:0000313" key="3">
    <source>
        <dbReference type="EMBL" id="KAF0724734.1"/>
    </source>
</evidence>
<evidence type="ECO:0000313" key="4">
    <source>
        <dbReference type="Proteomes" id="UP000481153"/>
    </source>
</evidence>
<name>A0A6G0WCR3_9STRA</name>
<dbReference type="VEuPathDB" id="FungiDB:AeMF1_021181"/>
<keyword evidence="4" id="KW-1185">Reference proteome</keyword>
<sequence>MSQPFGLGGSVRLASMRSNASSSGRNKRTASKPSVGPQSATQNTPPSNQSRSGSVTRPSPVAAAQHYADNPQPGAASRRSSGSSPSPANFPPSGQHQPMRSPMTQEPIDQPLPPSPRHSNTDTESLNGMPGPESHDLFDELRNQALHINQLNHRLTGQGRQLERADEQIVVLHAEIDRLRNLIECA</sequence>
<feature type="compositionally biased region" description="Polar residues" evidence="2">
    <location>
        <begin position="95"/>
        <end position="104"/>
    </location>
</feature>
<comment type="caution">
    <text evidence="3">The sequence shown here is derived from an EMBL/GenBank/DDBJ whole genome shotgun (WGS) entry which is preliminary data.</text>
</comment>
<feature type="compositionally biased region" description="Polar residues" evidence="2">
    <location>
        <begin position="36"/>
        <end position="57"/>
    </location>
</feature>